<dbReference type="Pfam" id="PF00756">
    <property type="entry name" value="Esterase"/>
    <property type="match status" value="1"/>
</dbReference>
<dbReference type="AlphaFoldDB" id="A0A2N1PJN3"/>
<dbReference type="PANTHER" id="PTHR48098">
    <property type="entry name" value="ENTEROCHELIN ESTERASE-RELATED"/>
    <property type="match status" value="1"/>
</dbReference>
<dbReference type="InterPro" id="IPR029058">
    <property type="entry name" value="AB_hydrolase_fold"/>
</dbReference>
<sequence>MILHGHFFSRILEMETAVSVLVPNARLADDPARPLKAGYLLHGLCGRSSDWIDFSQLAVYAEKYDMAFIMPEVARSFYRDMKLGQRYFTFVSQELPAMARRVFNISDQRQDTMIFGASMGGYGALSVALAHPEQYGCCGAFAPACLFLGEGLEYQRKHGSSQQFIDLFGTQLIKDFQAIFGPELRLNSDDDIMELLRGKAGASDALPLNSDMTPSIFMACGTEDPMMLSDNRRFVQEVSHLDHATDLTYREWKGGHDWIFFNQALKAALAHFLGC</sequence>
<dbReference type="EMBL" id="PGXC01000042">
    <property type="protein sequence ID" value="PKK88544.1"/>
    <property type="molecule type" value="Genomic_DNA"/>
</dbReference>
<dbReference type="InterPro" id="IPR000801">
    <property type="entry name" value="Esterase-like"/>
</dbReference>
<reference evidence="1 2" key="1">
    <citation type="journal article" date="2017" name="ISME J.">
        <title>Potential for microbial H2 and metal transformations associated with novel bacteria and archaea in deep terrestrial subsurface sediments.</title>
        <authorList>
            <person name="Hernsdorf A.W."/>
            <person name="Amano Y."/>
            <person name="Miyakawa K."/>
            <person name="Ise K."/>
            <person name="Suzuki Y."/>
            <person name="Anantharaman K."/>
            <person name="Probst A."/>
            <person name="Burstein D."/>
            <person name="Thomas B.C."/>
            <person name="Banfield J.F."/>
        </authorList>
    </citation>
    <scope>NUCLEOTIDE SEQUENCE [LARGE SCALE GENOMIC DNA]</scope>
    <source>
        <strain evidence="1">HGW-Wallbacteria-1</strain>
    </source>
</reference>
<gene>
    <name evidence="1" type="ORF">CVV64_18250</name>
</gene>
<dbReference type="SUPFAM" id="SSF53474">
    <property type="entry name" value="alpha/beta-Hydrolases"/>
    <property type="match status" value="1"/>
</dbReference>
<dbReference type="PANTHER" id="PTHR48098:SF1">
    <property type="entry name" value="DIACYLGLYCEROL ACYLTRANSFERASE_MYCOLYLTRANSFERASE AG85A"/>
    <property type="match status" value="1"/>
</dbReference>
<proteinExistence type="predicted"/>
<comment type="caution">
    <text evidence="1">The sequence shown here is derived from an EMBL/GenBank/DDBJ whole genome shotgun (WGS) entry which is preliminary data.</text>
</comment>
<dbReference type="InterPro" id="IPR050583">
    <property type="entry name" value="Mycobacterial_A85_antigen"/>
</dbReference>
<organism evidence="1 2">
    <name type="scientific">Candidatus Wallbacteria bacterium HGW-Wallbacteria-1</name>
    <dbReference type="NCBI Taxonomy" id="2013854"/>
    <lineage>
        <taxon>Bacteria</taxon>
        <taxon>Candidatus Walliibacteriota</taxon>
    </lineage>
</organism>
<evidence type="ECO:0000313" key="1">
    <source>
        <dbReference type="EMBL" id="PKK88544.1"/>
    </source>
</evidence>
<dbReference type="Proteomes" id="UP000233256">
    <property type="component" value="Unassembled WGS sequence"/>
</dbReference>
<dbReference type="Gene3D" id="3.40.50.1820">
    <property type="entry name" value="alpha/beta hydrolase"/>
    <property type="match status" value="1"/>
</dbReference>
<accession>A0A2N1PJN3</accession>
<evidence type="ECO:0000313" key="2">
    <source>
        <dbReference type="Proteomes" id="UP000233256"/>
    </source>
</evidence>
<name>A0A2N1PJN3_9BACT</name>
<dbReference type="GO" id="GO:0016747">
    <property type="term" value="F:acyltransferase activity, transferring groups other than amino-acyl groups"/>
    <property type="evidence" value="ECO:0007669"/>
    <property type="project" value="TreeGrafter"/>
</dbReference>
<protein>
    <submittedName>
        <fullName evidence="1">Acetylesterase</fullName>
    </submittedName>
</protein>